<dbReference type="PROSITE" id="PS50172">
    <property type="entry name" value="BRCT"/>
    <property type="match status" value="1"/>
</dbReference>
<accession>A0A1B9J133</accession>
<feature type="compositionally biased region" description="Acidic residues" evidence="1">
    <location>
        <begin position="443"/>
        <end position="463"/>
    </location>
</feature>
<evidence type="ECO:0000256" key="1">
    <source>
        <dbReference type="SAM" id="MobiDB-lite"/>
    </source>
</evidence>
<feature type="region of interest" description="Disordered" evidence="1">
    <location>
        <begin position="204"/>
        <end position="277"/>
    </location>
</feature>
<protein>
    <recommendedName>
        <fullName evidence="2">BRCT domain-containing protein</fullName>
    </recommendedName>
</protein>
<reference evidence="3 4" key="1">
    <citation type="submission" date="2013-07" db="EMBL/GenBank/DDBJ databases">
        <title>The Genome Sequence of Kwoniella mangroviensis CBS10435.</title>
        <authorList>
            <consortium name="The Broad Institute Genome Sequencing Platform"/>
            <person name="Cuomo C."/>
            <person name="Litvintseva A."/>
            <person name="Chen Y."/>
            <person name="Heitman J."/>
            <person name="Sun S."/>
            <person name="Springer D."/>
            <person name="Dromer F."/>
            <person name="Young S.K."/>
            <person name="Zeng Q."/>
            <person name="Gargeya S."/>
            <person name="Fitzgerald M."/>
            <person name="Abouelleil A."/>
            <person name="Alvarado L."/>
            <person name="Berlin A.M."/>
            <person name="Chapman S.B."/>
            <person name="Dewar J."/>
            <person name="Goldberg J."/>
            <person name="Griggs A."/>
            <person name="Gujja S."/>
            <person name="Hansen M."/>
            <person name="Howarth C."/>
            <person name="Imamovic A."/>
            <person name="Larimer J."/>
            <person name="McCowan C."/>
            <person name="Murphy C."/>
            <person name="Pearson M."/>
            <person name="Priest M."/>
            <person name="Roberts A."/>
            <person name="Saif S."/>
            <person name="Shea T."/>
            <person name="Sykes S."/>
            <person name="Wortman J."/>
            <person name="Nusbaum C."/>
            <person name="Birren B."/>
        </authorList>
    </citation>
    <scope>NUCLEOTIDE SEQUENCE [LARGE SCALE GENOMIC DNA]</scope>
    <source>
        <strain evidence="3 4">CBS 10435</strain>
    </source>
</reference>
<feature type="compositionally biased region" description="Basic and acidic residues" evidence="1">
    <location>
        <begin position="236"/>
        <end position="252"/>
    </location>
</feature>
<evidence type="ECO:0000259" key="2">
    <source>
        <dbReference type="PROSITE" id="PS50172"/>
    </source>
</evidence>
<name>A0A1B9J133_9TREE</name>
<evidence type="ECO:0000313" key="3">
    <source>
        <dbReference type="EMBL" id="OCF61495.1"/>
    </source>
</evidence>
<gene>
    <name evidence="3" type="ORF">L486_01143</name>
</gene>
<organism evidence="3 4">
    <name type="scientific">Kwoniella mangroviensis CBS 10435</name>
    <dbReference type="NCBI Taxonomy" id="1331196"/>
    <lineage>
        <taxon>Eukaryota</taxon>
        <taxon>Fungi</taxon>
        <taxon>Dikarya</taxon>
        <taxon>Basidiomycota</taxon>
        <taxon>Agaricomycotina</taxon>
        <taxon>Tremellomycetes</taxon>
        <taxon>Tremellales</taxon>
        <taxon>Cryptococcaceae</taxon>
        <taxon>Kwoniella</taxon>
    </lineage>
</organism>
<dbReference type="InterPro" id="IPR001357">
    <property type="entry name" value="BRCT_dom"/>
</dbReference>
<reference evidence="4" key="2">
    <citation type="submission" date="2013-12" db="EMBL/GenBank/DDBJ databases">
        <title>Evolution of pathogenesis and genome organization in the Tremellales.</title>
        <authorList>
            <person name="Cuomo C."/>
            <person name="Litvintseva A."/>
            <person name="Heitman J."/>
            <person name="Chen Y."/>
            <person name="Sun S."/>
            <person name="Springer D."/>
            <person name="Dromer F."/>
            <person name="Young S."/>
            <person name="Zeng Q."/>
            <person name="Chapman S."/>
            <person name="Gujja S."/>
            <person name="Saif S."/>
            <person name="Birren B."/>
        </authorList>
    </citation>
    <scope>NUCLEOTIDE SEQUENCE [LARGE SCALE GENOMIC DNA]</scope>
    <source>
        <strain evidence="4">CBS 10435</strain>
    </source>
</reference>
<dbReference type="EMBL" id="KI669459">
    <property type="protein sequence ID" value="OCF61495.1"/>
    <property type="molecule type" value="Genomic_DNA"/>
</dbReference>
<keyword evidence="4" id="KW-1185">Reference proteome</keyword>
<proteinExistence type="predicted"/>
<feature type="compositionally biased region" description="Polar residues" evidence="1">
    <location>
        <begin position="259"/>
        <end position="277"/>
    </location>
</feature>
<evidence type="ECO:0000313" key="4">
    <source>
        <dbReference type="Proteomes" id="UP000092583"/>
    </source>
</evidence>
<dbReference type="AlphaFoldDB" id="A0A1B9J133"/>
<dbReference type="Proteomes" id="UP000092583">
    <property type="component" value="Unassembled WGS sequence"/>
</dbReference>
<dbReference type="OrthoDB" id="10558656at2759"/>
<sequence length="564" mass="64239">MKSLFKGKRFYIYCPPDHQGERGNEIVGEEDWEKDIRYCKTDIELYGGQVITSSNYNVNHILIHPAHLEQYLCDFNHNHDYGRSDLKPDLILDIPLEQVTPIDDWDQYEYGIFPWTVDKIIERYGDTVPSGTGNEVILKLDWVKSCISAQRVLDQRYGKFGWAGMSIRSKIAVKSESENGPSVPSTHSIEILDEDLDSVFSTPRVRSEDLHDDDEVHDYHRHHGGETEQQISVQVGEEREERISADHSDHSDGSAPPSVDQTSDEIMTASGPSSAISGQEIDEKWENDIHAELDRLLGQKGKKKTVIDQATPVGSLRIHLRKGASLLKFIVEDLGHTTSTIEVADVIVLQRLYDGPHSLRSKTEDERQLIESAKEHQKVVSSQWLIESHKARQTINTDQFIIKLAPCKDKPATAISAAAITSFRPNKRPLPVTVSVHGSDEMNSADEMDMTESSDDDYNDDQDNNTFRSKRAKKVYDVSARPSVIRDQAQRRRRNEHLCRLILDQPEGIGLYAYLTGCQPRYGITDWGKSYNSHKQTGRIDEMVKHMRERLSKKKKKAELREHV</sequence>
<feature type="domain" description="BRCT" evidence="2">
    <location>
        <begin position="378"/>
        <end position="402"/>
    </location>
</feature>
<feature type="region of interest" description="Disordered" evidence="1">
    <location>
        <begin position="436"/>
        <end position="472"/>
    </location>
</feature>